<dbReference type="PANTHER" id="PTHR11627">
    <property type="entry name" value="FRUCTOSE-BISPHOSPHATE ALDOLASE"/>
    <property type="match status" value="1"/>
</dbReference>
<dbReference type="InterPro" id="IPR013785">
    <property type="entry name" value="Aldolase_TIM"/>
</dbReference>
<evidence type="ECO:0000256" key="2">
    <source>
        <dbReference type="ARBA" id="ARBA00004714"/>
    </source>
</evidence>
<evidence type="ECO:0000256" key="1">
    <source>
        <dbReference type="ARBA" id="ARBA00000441"/>
    </source>
</evidence>
<dbReference type="EC" id="4.1.2.13" evidence="4"/>
<evidence type="ECO:0000256" key="3">
    <source>
        <dbReference type="ARBA" id="ARBA00010387"/>
    </source>
</evidence>
<evidence type="ECO:0000313" key="10">
    <source>
        <dbReference type="Proteomes" id="UP000176445"/>
    </source>
</evidence>
<gene>
    <name evidence="9" type="ORF">A2704_03050</name>
</gene>
<evidence type="ECO:0000256" key="4">
    <source>
        <dbReference type="ARBA" id="ARBA00013068"/>
    </source>
</evidence>
<keyword evidence="5" id="KW-0324">Glycolysis</keyword>
<sequence length="338" mass="36523">MDLNVLKATAMQMVASGKGILAADESTGTIEKRFTKIGVPSTEENRRAYREMLLTTPALGEHISGVIMYDETLRQSTAEGKPFVEVLQQAGVFPGIKVDQGTKEMDGSPKEKVTKGLEGLPERLKEYAALGAKFAKWRAVITIEGTEIPTDANIRQNAKDLAAYAKMCQEANIVPMVEPEVLMDGSHTLARCREVSERTLTALFEELKSAGVAIEGTILKTNMVIPAKESGEKKTADEIAEATVALFKKILPDNLPGQAFLSGGQSEVEATENLNAINARGPHPWKLSFSYGRALQDSALKKWAGSADNVPAAQDILAHRAKMNGLATEGKYSSEMEA</sequence>
<comment type="similarity">
    <text evidence="3">Belongs to the class I fructose-bisphosphate aldolase family.</text>
</comment>
<dbReference type="FunFam" id="3.20.20.70:FF:000140">
    <property type="entry name" value="Fructose-bisphosphate aldolase"/>
    <property type="match status" value="1"/>
</dbReference>
<evidence type="ECO:0000256" key="8">
    <source>
        <dbReference type="ARBA" id="ARBA00072515"/>
    </source>
</evidence>
<dbReference type="NCBIfam" id="NF033379">
    <property type="entry name" value="FrucBisAld_I"/>
    <property type="match status" value="1"/>
</dbReference>
<dbReference type="SUPFAM" id="SSF51569">
    <property type="entry name" value="Aldolase"/>
    <property type="match status" value="1"/>
</dbReference>
<comment type="caution">
    <text evidence="9">The sequence shown here is derived from an EMBL/GenBank/DDBJ whole genome shotgun (WGS) entry which is preliminary data.</text>
</comment>
<evidence type="ECO:0000256" key="7">
    <source>
        <dbReference type="ARBA" id="ARBA00029799"/>
    </source>
</evidence>
<keyword evidence="6" id="KW-0456">Lyase</keyword>
<dbReference type="GO" id="GO:0006096">
    <property type="term" value="P:glycolytic process"/>
    <property type="evidence" value="ECO:0007669"/>
    <property type="project" value="UniProtKB-UniPathway"/>
</dbReference>
<reference evidence="9 10" key="1">
    <citation type="journal article" date="2016" name="Nat. Commun.">
        <title>Thousands of microbial genomes shed light on interconnected biogeochemical processes in an aquifer system.</title>
        <authorList>
            <person name="Anantharaman K."/>
            <person name="Brown C.T."/>
            <person name="Hug L.A."/>
            <person name="Sharon I."/>
            <person name="Castelle C.J."/>
            <person name="Probst A.J."/>
            <person name="Thomas B.C."/>
            <person name="Singh A."/>
            <person name="Wilkins M.J."/>
            <person name="Karaoz U."/>
            <person name="Brodie E.L."/>
            <person name="Williams K.H."/>
            <person name="Hubbard S.S."/>
            <person name="Banfield J.F."/>
        </authorList>
    </citation>
    <scope>NUCLEOTIDE SEQUENCE [LARGE SCALE GENOMIC DNA]</scope>
</reference>
<dbReference type="GO" id="GO:0004332">
    <property type="term" value="F:fructose-bisphosphate aldolase activity"/>
    <property type="evidence" value="ECO:0007669"/>
    <property type="project" value="UniProtKB-EC"/>
</dbReference>
<comment type="catalytic activity">
    <reaction evidence="1">
        <text>beta-D-fructose 1,6-bisphosphate = D-glyceraldehyde 3-phosphate + dihydroxyacetone phosphate</text>
        <dbReference type="Rhea" id="RHEA:14729"/>
        <dbReference type="ChEBI" id="CHEBI:32966"/>
        <dbReference type="ChEBI" id="CHEBI:57642"/>
        <dbReference type="ChEBI" id="CHEBI:59776"/>
        <dbReference type="EC" id="4.1.2.13"/>
    </reaction>
</comment>
<proteinExistence type="inferred from homology"/>
<evidence type="ECO:0000256" key="5">
    <source>
        <dbReference type="ARBA" id="ARBA00023152"/>
    </source>
</evidence>
<accession>A0A1F6CHM7</accession>
<dbReference type="UniPathway" id="UPA00109">
    <property type="reaction ID" value="UER00183"/>
</dbReference>
<organism evidence="9 10">
    <name type="scientific">Candidatus Kaiserbacteria bacterium RIFCSPHIGHO2_01_FULL_54_36b</name>
    <dbReference type="NCBI Taxonomy" id="1798483"/>
    <lineage>
        <taxon>Bacteria</taxon>
        <taxon>Candidatus Kaiseribacteriota</taxon>
    </lineage>
</organism>
<protein>
    <recommendedName>
        <fullName evidence="8">Probable fructose-bisphosphate aldolase class 1</fullName>
        <ecNumber evidence="4">4.1.2.13</ecNumber>
    </recommendedName>
    <alternativeName>
        <fullName evidence="7">Fructose-bisphosphate aldolase class I</fullName>
    </alternativeName>
</protein>
<dbReference type="EMBL" id="MFKW01000086">
    <property type="protein sequence ID" value="OGG48699.1"/>
    <property type="molecule type" value="Genomic_DNA"/>
</dbReference>
<comment type="pathway">
    <text evidence="2">Carbohydrate degradation; glycolysis; D-glyceraldehyde 3-phosphate and glycerone phosphate from D-glucose: step 4/4.</text>
</comment>
<dbReference type="Pfam" id="PF00274">
    <property type="entry name" value="Glycolytic"/>
    <property type="match status" value="1"/>
</dbReference>
<dbReference type="Gene3D" id="3.20.20.70">
    <property type="entry name" value="Aldolase class I"/>
    <property type="match status" value="1"/>
</dbReference>
<evidence type="ECO:0000313" key="9">
    <source>
        <dbReference type="EMBL" id="OGG48699.1"/>
    </source>
</evidence>
<name>A0A1F6CHM7_9BACT</name>
<dbReference type="Proteomes" id="UP000176445">
    <property type="component" value="Unassembled WGS sequence"/>
</dbReference>
<dbReference type="AlphaFoldDB" id="A0A1F6CHM7"/>
<dbReference type="InterPro" id="IPR000741">
    <property type="entry name" value="FBA_I"/>
</dbReference>
<evidence type="ECO:0000256" key="6">
    <source>
        <dbReference type="ARBA" id="ARBA00023239"/>
    </source>
</evidence>